<sequence>MAKQLYLDYQKMVKEFLAGSAAVDRQPSACETSAVNDDDDDDDHDDVGPTDRLRVDRLNKSITADQLYAAFSRYGKVLWVRIFPGQYSRDLPSDPCYPYHSANVCFERTESVDEAMADHRGPGCTIGGVRVSFSRSRLGQ</sequence>
<feature type="compositionally biased region" description="Acidic residues" evidence="3">
    <location>
        <begin position="36"/>
        <end position="45"/>
    </location>
</feature>
<dbReference type="GO" id="GO:0003723">
    <property type="term" value="F:RNA binding"/>
    <property type="evidence" value="ECO:0007669"/>
    <property type="project" value="UniProtKB-UniRule"/>
</dbReference>
<proteinExistence type="predicted"/>
<dbReference type="EMBL" id="GGMR01016693">
    <property type="protein sequence ID" value="MBY29312.1"/>
    <property type="molecule type" value="Transcribed_RNA"/>
</dbReference>
<dbReference type="InterPro" id="IPR012677">
    <property type="entry name" value="Nucleotide-bd_a/b_plait_sf"/>
</dbReference>
<name>A0A2S2PIM4_SCHGA</name>
<evidence type="ECO:0000259" key="4">
    <source>
        <dbReference type="PROSITE" id="PS50102"/>
    </source>
</evidence>
<dbReference type="PROSITE" id="PS50102">
    <property type="entry name" value="RRM"/>
    <property type="match status" value="1"/>
</dbReference>
<dbReference type="InterPro" id="IPR035979">
    <property type="entry name" value="RBD_domain_sf"/>
</dbReference>
<dbReference type="Gene3D" id="3.30.70.330">
    <property type="match status" value="1"/>
</dbReference>
<organism evidence="5">
    <name type="scientific">Schizaphis graminum</name>
    <name type="common">Green bug aphid</name>
    <dbReference type="NCBI Taxonomy" id="13262"/>
    <lineage>
        <taxon>Eukaryota</taxon>
        <taxon>Metazoa</taxon>
        <taxon>Ecdysozoa</taxon>
        <taxon>Arthropoda</taxon>
        <taxon>Hexapoda</taxon>
        <taxon>Insecta</taxon>
        <taxon>Pterygota</taxon>
        <taxon>Neoptera</taxon>
        <taxon>Paraneoptera</taxon>
        <taxon>Hemiptera</taxon>
        <taxon>Sternorrhyncha</taxon>
        <taxon>Aphidomorpha</taxon>
        <taxon>Aphidoidea</taxon>
        <taxon>Aphididae</taxon>
        <taxon>Aphidini</taxon>
        <taxon>Schizaphis</taxon>
    </lineage>
</organism>
<feature type="domain" description="RRM" evidence="4">
    <location>
        <begin position="51"/>
        <end position="136"/>
    </location>
</feature>
<gene>
    <name evidence="5" type="ORF">g.39108</name>
</gene>
<dbReference type="InterPro" id="IPR000504">
    <property type="entry name" value="RRM_dom"/>
</dbReference>
<evidence type="ECO:0000313" key="5">
    <source>
        <dbReference type="EMBL" id="MBY29312.1"/>
    </source>
</evidence>
<evidence type="ECO:0000256" key="2">
    <source>
        <dbReference type="PROSITE-ProRule" id="PRU00176"/>
    </source>
</evidence>
<feature type="region of interest" description="Disordered" evidence="3">
    <location>
        <begin position="24"/>
        <end position="52"/>
    </location>
</feature>
<dbReference type="AlphaFoldDB" id="A0A2S2PIM4"/>
<evidence type="ECO:0000256" key="1">
    <source>
        <dbReference type="ARBA" id="ARBA00022884"/>
    </source>
</evidence>
<accession>A0A2S2PIM4</accession>
<keyword evidence="1 2" id="KW-0694">RNA-binding</keyword>
<evidence type="ECO:0000256" key="3">
    <source>
        <dbReference type="SAM" id="MobiDB-lite"/>
    </source>
</evidence>
<dbReference type="SMART" id="SM00360">
    <property type="entry name" value="RRM"/>
    <property type="match status" value="1"/>
</dbReference>
<dbReference type="CDD" id="cd00590">
    <property type="entry name" value="RRM_SF"/>
    <property type="match status" value="1"/>
</dbReference>
<protein>
    <recommendedName>
        <fullName evidence="4">RRM domain-containing protein</fullName>
    </recommendedName>
</protein>
<dbReference type="SUPFAM" id="SSF54928">
    <property type="entry name" value="RNA-binding domain, RBD"/>
    <property type="match status" value="1"/>
</dbReference>
<reference evidence="5" key="1">
    <citation type="submission" date="2018-04" db="EMBL/GenBank/DDBJ databases">
        <title>Transcriptome of Schizaphis graminum biotype I.</title>
        <authorList>
            <person name="Scully E.D."/>
            <person name="Geib S.M."/>
            <person name="Palmer N.A."/>
            <person name="Koch K."/>
            <person name="Bradshaw J."/>
            <person name="Heng-Moss T."/>
            <person name="Sarath G."/>
        </authorList>
    </citation>
    <scope>NUCLEOTIDE SEQUENCE</scope>
</reference>